<dbReference type="InterPro" id="IPR013655">
    <property type="entry name" value="PAS_fold_3"/>
</dbReference>
<dbReference type="SMART" id="SM00267">
    <property type="entry name" value="GGDEF"/>
    <property type="match status" value="1"/>
</dbReference>
<dbReference type="CDD" id="cd00130">
    <property type="entry name" value="PAS"/>
    <property type="match status" value="1"/>
</dbReference>
<dbReference type="Gene3D" id="3.30.70.270">
    <property type="match status" value="1"/>
</dbReference>
<dbReference type="InterPro" id="IPR050469">
    <property type="entry name" value="Diguanylate_Cyclase"/>
</dbReference>
<dbReference type="InterPro" id="IPR000160">
    <property type="entry name" value="GGDEF_dom"/>
</dbReference>
<dbReference type="SUPFAM" id="SSF55073">
    <property type="entry name" value="Nucleotide cyclase"/>
    <property type="match status" value="1"/>
</dbReference>
<dbReference type="EMBL" id="VSSQ01002732">
    <property type="protein sequence ID" value="MPM17092.1"/>
    <property type="molecule type" value="Genomic_DNA"/>
</dbReference>
<comment type="caution">
    <text evidence="3">The sequence shown here is derived from an EMBL/GenBank/DDBJ whole genome shotgun (WGS) entry which is preliminary data.</text>
</comment>
<dbReference type="NCBIfam" id="TIGR00229">
    <property type="entry name" value="sensory_box"/>
    <property type="match status" value="1"/>
</dbReference>
<dbReference type="PANTHER" id="PTHR45138:SF9">
    <property type="entry name" value="DIGUANYLATE CYCLASE DGCM-RELATED"/>
    <property type="match status" value="1"/>
</dbReference>
<dbReference type="AlphaFoldDB" id="A0A644XLL5"/>
<feature type="domain" description="PAS" evidence="1">
    <location>
        <begin position="47"/>
        <end position="102"/>
    </location>
</feature>
<dbReference type="PROSITE" id="PS50112">
    <property type="entry name" value="PAS"/>
    <property type="match status" value="1"/>
</dbReference>
<dbReference type="FunFam" id="3.30.70.270:FF:000001">
    <property type="entry name" value="Diguanylate cyclase domain protein"/>
    <property type="match status" value="1"/>
</dbReference>
<dbReference type="NCBIfam" id="TIGR00254">
    <property type="entry name" value="GGDEF"/>
    <property type="match status" value="1"/>
</dbReference>
<gene>
    <name evidence="3" type="ORF">SDC9_63476</name>
</gene>
<evidence type="ECO:0000313" key="3">
    <source>
        <dbReference type="EMBL" id="MPM17092.1"/>
    </source>
</evidence>
<name>A0A644XLL5_9ZZZZ</name>
<dbReference type="SUPFAM" id="SSF55785">
    <property type="entry name" value="PYP-like sensor domain (PAS domain)"/>
    <property type="match status" value="1"/>
</dbReference>
<evidence type="ECO:0000259" key="2">
    <source>
        <dbReference type="PROSITE" id="PS50887"/>
    </source>
</evidence>
<dbReference type="Pfam" id="PF00990">
    <property type="entry name" value="GGDEF"/>
    <property type="match status" value="1"/>
</dbReference>
<reference evidence="3" key="1">
    <citation type="submission" date="2019-08" db="EMBL/GenBank/DDBJ databases">
        <authorList>
            <person name="Kucharzyk K."/>
            <person name="Murdoch R.W."/>
            <person name="Higgins S."/>
            <person name="Loffler F."/>
        </authorList>
    </citation>
    <scope>NUCLEOTIDE SEQUENCE</scope>
</reference>
<dbReference type="InterPro" id="IPR029787">
    <property type="entry name" value="Nucleotide_cyclase"/>
</dbReference>
<dbReference type="PROSITE" id="PS50887">
    <property type="entry name" value="GGDEF"/>
    <property type="match status" value="1"/>
</dbReference>
<sequence length="325" mass="37990">MNDALQRKLENEIAYLKRLNSELLDQLYEDDAIKFPWMGNLGQWFWDCDQNIVTFNPLKARRLGYSPEEVPEEAGFEFFTDKLHPEDYDEVMDKMRAHLQGLTPVWEVKYRIQAKDGSWKVYYDRGKVTQWSDDHKPLFLVGNVFDVTDDEVQKQKLLQKSHYWRRQAEIDSLTKVYTRSVMHEKLSEIHEYSIQNQKDYTILLLDIDHFKKINDTHGHLVGDQVLATIGSILKANLREGDFAARYGGEEFLLVFPELDSPVAKKIGERMQEILRTAELPIENELTFSAGIASSQETQDIREILKLADTRLYRAKETGRDRIIEA</sequence>
<dbReference type="InterPro" id="IPR043128">
    <property type="entry name" value="Rev_trsase/Diguanyl_cyclase"/>
</dbReference>
<dbReference type="InterPro" id="IPR000014">
    <property type="entry name" value="PAS"/>
</dbReference>
<feature type="domain" description="GGDEF" evidence="2">
    <location>
        <begin position="198"/>
        <end position="325"/>
    </location>
</feature>
<dbReference type="CDD" id="cd01949">
    <property type="entry name" value="GGDEF"/>
    <property type="match status" value="1"/>
</dbReference>
<proteinExistence type="predicted"/>
<accession>A0A644XLL5</accession>
<dbReference type="InterPro" id="IPR035965">
    <property type="entry name" value="PAS-like_dom_sf"/>
</dbReference>
<dbReference type="Gene3D" id="3.30.450.20">
    <property type="entry name" value="PAS domain"/>
    <property type="match status" value="1"/>
</dbReference>
<dbReference type="Pfam" id="PF08447">
    <property type="entry name" value="PAS_3"/>
    <property type="match status" value="1"/>
</dbReference>
<dbReference type="PANTHER" id="PTHR45138">
    <property type="entry name" value="REGULATORY COMPONENTS OF SENSORY TRANSDUCTION SYSTEM"/>
    <property type="match status" value="1"/>
</dbReference>
<protein>
    <submittedName>
        <fullName evidence="3">Uncharacterized protein</fullName>
    </submittedName>
</protein>
<evidence type="ECO:0000259" key="1">
    <source>
        <dbReference type="PROSITE" id="PS50112"/>
    </source>
</evidence>
<dbReference type="GO" id="GO:0052621">
    <property type="term" value="F:diguanylate cyclase activity"/>
    <property type="evidence" value="ECO:0007669"/>
    <property type="project" value="TreeGrafter"/>
</dbReference>
<organism evidence="3">
    <name type="scientific">bioreactor metagenome</name>
    <dbReference type="NCBI Taxonomy" id="1076179"/>
    <lineage>
        <taxon>unclassified sequences</taxon>
        <taxon>metagenomes</taxon>
        <taxon>ecological metagenomes</taxon>
    </lineage>
</organism>